<reference evidence="1 2" key="1">
    <citation type="submission" date="2019-03" db="EMBL/GenBank/DDBJ databases">
        <title>Genomic Encyclopedia of Type Strains, Phase IV (KMG-IV): sequencing the most valuable type-strain genomes for metagenomic binning, comparative biology and taxonomic classification.</title>
        <authorList>
            <person name="Goeker M."/>
        </authorList>
    </citation>
    <scope>NUCLEOTIDE SEQUENCE [LARGE SCALE GENOMIC DNA]</scope>
    <source>
        <strain evidence="1 2">DSM 19580</strain>
    </source>
</reference>
<comment type="caution">
    <text evidence="1">The sequence shown here is derived from an EMBL/GenBank/DDBJ whole genome shotgun (WGS) entry which is preliminary data.</text>
</comment>
<dbReference type="EMBL" id="SMCR01000014">
    <property type="protein sequence ID" value="TCV91902.1"/>
    <property type="molecule type" value="Genomic_DNA"/>
</dbReference>
<keyword evidence="2" id="KW-1185">Reference proteome</keyword>
<gene>
    <name evidence="1" type="ORF">EDC52_1147</name>
</gene>
<name>A0A4R3YIN5_9GAMM</name>
<dbReference type="Proteomes" id="UP000295719">
    <property type="component" value="Unassembled WGS sequence"/>
</dbReference>
<sequence length="355" mass="40725">MQRIAEGKLVIFLSNSLLKHTMVSLGNGQFVGSGNNIFNPILSSSPSVIVIEEMGNFVGDRFQFIDKINSALMFVGNVLGAKNTNAILMPTLPRKVSITYDRNGAPIVLRQNLPRQQILLGDDWDLHRDAGNPSSFILKAHGAPFNVNHHTAPELAHIIRGMVYSVFGVDDLSHFTRLELYTCYGGFGGIYSTAQILANELKIEVKSYPHKISEDIKRRHPHWFKIYRPITQSILESDREHLIALDRLKRRHERLHELANVLIRLRRRLISMHKRNTYIMLPIIYNHIVNVITQVEQVSTFCKTYDLASQHEIELRSIIEEYNIQSSDSDDIFLQCYMDVLHSIAPLKYLLHWFG</sequence>
<dbReference type="AlphaFoldDB" id="A0A4R3YIN5"/>
<proteinExistence type="predicted"/>
<accession>A0A4R3YIN5</accession>
<protein>
    <submittedName>
        <fullName evidence="1">Uncharacterized protein</fullName>
    </submittedName>
</protein>
<evidence type="ECO:0000313" key="2">
    <source>
        <dbReference type="Proteomes" id="UP000295719"/>
    </source>
</evidence>
<organism evidence="1 2">
    <name type="scientific">Biostraticola tofi</name>
    <dbReference type="NCBI Taxonomy" id="466109"/>
    <lineage>
        <taxon>Bacteria</taxon>
        <taxon>Pseudomonadati</taxon>
        <taxon>Pseudomonadota</taxon>
        <taxon>Gammaproteobacteria</taxon>
        <taxon>Enterobacterales</taxon>
        <taxon>Bruguierivoracaceae</taxon>
        <taxon>Biostraticola</taxon>
    </lineage>
</organism>
<evidence type="ECO:0000313" key="1">
    <source>
        <dbReference type="EMBL" id="TCV91902.1"/>
    </source>
</evidence>